<accession>A0AAV0Q060</accession>
<organism evidence="1 2">
    <name type="scientific">Linum tenue</name>
    <dbReference type="NCBI Taxonomy" id="586396"/>
    <lineage>
        <taxon>Eukaryota</taxon>
        <taxon>Viridiplantae</taxon>
        <taxon>Streptophyta</taxon>
        <taxon>Embryophyta</taxon>
        <taxon>Tracheophyta</taxon>
        <taxon>Spermatophyta</taxon>
        <taxon>Magnoliopsida</taxon>
        <taxon>eudicotyledons</taxon>
        <taxon>Gunneridae</taxon>
        <taxon>Pentapetalae</taxon>
        <taxon>rosids</taxon>
        <taxon>fabids</taxon>
        <taxon>Malpighiales</taxon>
        <taxon>Linaceae</taxon>
        <taxon>Linum</taxon>
    </lineage>
</organism>
<evidence type="ECO:0000313" key="2">
    <source>
        <dbReference type="Proteomes" id="UP001154282"/>
    </source>
</evidence>
<protein>
    <submittedName>
        <fullName evidence="1">Uncharacterized protein</fullName>
    </submittedName>
</protein>
<comment type="caution">
    <text evidence="1">The sequence shown here is derived from an EMBL/GenBank/DDBJ whole genome shotgun (WGS) entry which is preliminary data.</text>
</comment>
<dbReference type="AlphaFoldDB" id="A0AAV0Q060"/>
<name>A0AAV0Q060_9ROSI</name>
<gene>
    <name evidence="1" type="ORF">LITE_LOCUS40890</name>
</gene>
<proteinExistence type="predicted"/>
<sequence length="89" mass="10362">MLHRKSTICQHRRLPSMSLVSVSLQPPRFSSRSTLKGDSRHCKMNLFWHSFFQFLLPSPVKEREMLQQLHKTITAVCIYIFEMIEAAAG</sequence>
<keyword evidence="2" id="KW-1185">Reference proteome</keyword>
<evidence type="ECO:0000313" key="1">
    <source>
        <dbReference type="EMBL" id="CAI0476701.1"/>
    </source>
</evidence>
<dbReference type="Proteomes" id="UP001154282">
    <property type="component" value="Unassembled WGS sequence"/>
</dbReference>
<dbReference type="EMBL" id="CAMGYJ010000009">
    <property type="protein sequence ID" value="CAI0476701.1"/>
    <property type="molecule type" value="Genomic_DNA"/>
</dbReference>
<reference evidence="1" key="1">
    <citation type="submission" date="2022-08" db="EMBL/GenBank/DDBJ databases">
        <authorList>
            <person name="Gutierrez-Valencia J."/>
        </authorList>
    </citation>
    <scope>NUCLEOTIDE SEQUENCE</scope>
</reference>